<dbReference type="InterPro" id="IPR006626">
    <property type="entry name" value="PbH1"/>
</dbReference>
<evidence type="ECO:0000313" key="9">
    <source>
        <dbReference type="Proteomes" id="UP000199006"/>
    </source>
</evidence>
<evidence type="ECO:0000259" key="7">
    <source>
        <dbReference type="Pfam" id="PF01095"/>
    </source>
</evidence>
<dbReference type="Proteomes" id="UP000199006">
    <property type="component" value="Unassembled WGS sequence"/>
</dbReference>
<dbReference type="GO" id="GO:0030599">
    <property type="term" value="F:pectinesterase activity"/>
    <property type="evidence" value="ECO:0007669"/>
    <property type="project" value="InterPro"/>
</dbReference>
<dbReference type="InterPro" id="IPR012334">
    <property type="entry name" value="Pectin_lyas_fold"/>
</dbReference>
<dbReference type="InterPro" id="IPR033131">
    <property type="entry name" value="Pectinesterase_Asp_AS"/>
</dbReference>
<gene>
    <name evidence="8" type="ORF">SAMN02983006_01200</name>
</gene>
<dbReference type="PROSITE" id="PS00503">
    <property type="entry name" value="PECTINESTERASE_2"/>
    <property type="match status" value="1"/>
</dbReference>
<dbReference type="STRING" id="29563.SAMN02983006_01200"/>
<dbReference type="GO" id="GO:0009279">
    <property type="term" value="C:cell outer membrane"/>
    <property type="evidence" value="ECO:0007669"/>
    <property type="project" value="TreeGrafter"/>
</dbReference>
<dbReference type="EMBL" id="FOTI01000013">
    <property type="protein sequence ID" value="SFL45934.1"/>
    <property type="molecule type" value="Genomic_DNA"/>
</dbReference>
<evidence type="ECO:0000256" key="5">
    <source>
        <dbReference type="ARBA" id="ARBA00023295"/>
    </source>
</evidence>
<evidence type="ECO:0000256" key="2">
    <source>
        <dbReference type="ARBA" id="ARBA00008891"/>
    </source>
</evidence>
<dbReference type="GO" id="GO:0004650">
    <property type="term" value="F:polygalacturonase activity"/>
    <property type="evidence" value="ECO:0007669"/>
    <property type="project" value="InterPro"/>
</dbReference>
<keyword evidence="3" id="KW-0378">Hydrolase</keyword>
<keyword evidence="9" id="KW-1185">Reference proteome</keyword>
<evidence type="ECO:0000256" key="6">
    <source>
        <dbReference type="PROSITE-ProRule" id="PRU10040"/>
    </source>
</evidence>
<organism evidence="8 9">
    <name type="scientific">Halanaerobium salsuginis</name>
    <dbReference type="NCBI Taxonomy" id="29563"/>
    <lineage>
        <taxon>Bacteria</taxon>
        <taxon>Bacillati</taxon>
        <taxon>Bacillota</taxon>
        <taxon>Clostridia</taxon>
        <taxon>Halanaerobiales</taxon>
        <taxon>Halanaerobiaceae</taxon>
        <taxon>Halanaerobium</taxon>
    </lineage>
</organism>
<sequence>MKFDNYQSAKIKKIITKSRPQIAMPVFKDQTFSICDFGAKSGIDNYSTAAIQKAIAYCSSQGGGKVIIPAGFYLSGPIFLLDNVNLHLESGALLKFSSQLADYKIVKSEFEGESSFRFQAPISANGAVNIAITGQGIIDGSGDKWRPVKKFKLTAGQWENLLSSGGAVSKNKNTEIWWPSEAARAGEKLVHKLNSQPKKIDPLLYRQAAEYLRPVLVNFKECKNILLKGVTLENSPAWNIHLLLSKNITLFGLTIRNPWTAQNGDGLDLDSCQNVLVENCNFDVGDDAICLKSGKDKLGQQRNIPTKNVYINSCQVYHGHGGIVVGSEMSGGVNNIYLENCDFIGTDIGIRLKSTRGRGGVVKDIYLTKLRMLNIKQEVLKINLFYEAEAEPEITKKAVSAAPQFKDIFIDSLECQQAGKAVYINGLPEMPVQNVYLSNSQINAVEGIELHYTAGITFTGNNIISQRKELCLSQNKELNLTNYLIVAKDGSGDCCNLNKALKILVKKPSIKKVYLKKGKYQEKVTIPDQINSVDFIGEDTRETIISYADFARKVLADGTELGTDDSATIFINGNQLKFYNISFENTAVPRQEVGQAVAVSITGDQIAFYNCEFKGHQDTLYTKGKGRLFFKNCLIAGDIDFIFGAATAYFKECEIISTGPGYITAASTPEEKKYGYIFKECLLESAAAPDSVFLGRPWRPYAKVVFIDSYLGQHIRQEGWNNWRDSAKEKTAFYAEYNNYGPGANPEKRFDWIKQLTAQEALAYNFRKIFPNWNLINY</sequence>
<dbReference type="AlphaFoldDB" id="A0A1I4HV21"/>
<accession>A0A1I4HV21</accession>
<dbReference type="OrthoDB" id="9795222at2"/>
<evidence type="ECO:0000256" key="3">
    <source>
        <dbReference type="ARBA" id="ARBA00022801"/>
    </source>
</evidence>
<dbReference type="InterPro" id="IPR000743">
    <property type="entry name" value="Glyco_hydro_28"/>
</dbReference>
<keyword evidence="4" id="KW-0063">Aspartyl esterase</keyword>
<feature type="active site" evidence="6">
    <location>
        <position position="640"/>
    </location>
</feature>
<dbReference type="PROSITE" id="PS00502">
    <property type="entry name" value="POLYGALACTURONASE"/>
    <property type="match status" value="1"/>
</dbReference>
<protein>
    <submittedName>
        <fullName evidence="8">Polygalacturonase</fullName>
    </submittedName>
</protein>
<dbReference type="InterPro" id="IPR000070">
    <property type="entry name" value="Pectinesterase_cat"/>
</dbReference>
<dbReference type="Pfam" id="PF01095">
    <property type="entry name" value="Pectinesterase"/>
    <property type="match status" value="1"/>
</dbReference>
<evidence type="ECO:0000256" key="1">
    <source>
        <dbReference type="ARBA" id="ARBA00008834"/>
    </source>
</evidence>
<dbReference type="SMART" id="SM00710">
    <property type="entry name" value="PbH1"/>
    <property type="match status" value="6"/>
</dbReference>
<dbReference type="InterPro" id="IPR011050">
    <property type="entry name" value="Pectin_lyase_fold/virulence"/>
</dbReference>
<dbReference type="GO" id="GO:0042545">
    <property type="term" value="P:cell wall modification"/>
    <property type="evidence" value="ECO:0007669"/>
    <property type="project" value="InterPro"/>
</dbReference>
<reference evidence="8 9" key="1">
    <citation type="submission" date="2016-10" db="EMBL/GenBank/DDBJ databases">
        <authorList>
            <person name="de Groot N.N."/>
        </authorList>
    </citation>
    <scope>NUCLEOTIDE SEQUENCE [LARGE SCALE GENOMIC DNA]</scope>
    <source>
        <strain evidence="8 9">ATCC 51327</strain>
    </source>
</reference>
<dbReference type="PANTHER" id="PTHR31321">
    <property type="entry name" value="ACYL-COA THIOESTER HYDROLASE YBHC-RELATED"/>
    <property type="match status" value="1"/>
</dbReference>
<dbReference type="RefSeq" id="WP_089861007.1">
    <property type="nucleotide sequence ID" value="NZ_FOTI01000013.1"/>
</dbReference>
<evidence type="ECO:0000313" key="8">
    <source>
        <dbReference type="EMBL" id="SFL45934.1"/>
    </source>
</evidence>
<keyword evidence="5" id="KW-0326">Glycosidase</keyword>
<comment type="similarity">
    <text evidence="2">Belongs to the pectinesterase family.</text>
</comment>
<feature type="domain" description="Pectinesterase catalytic" evidence="7">
    <location>
        <begin position="484"/>
        <end position="764"/>
    </location>
</feature>
<dbReference type="Pfam" id="PF00295">
    <property type="entry name" value="Glyco_hydro_28"/>
    <property type="match status" value="1"/>
</dbReference>
<evidence type="ECO:0000256" key="4">
    <source>
        <dbReference type="ARBA" id="ARBA00023085"/>
    </source>
</evidence>
<name>A0A1I4HV21_9FIRM</name>
<comment type="similarity">
    <text evidence="1">Belongs to the glycosyl hydrolase 28 family.</text>
</comment>
<dbReference type="GO" id="GO:0005975">
    <property type="term" value="P:carbohydrate metabolic process"/>
    <property type="evidence" value="ECO:0007669"/>
    <property type="project" value="InterPro"/>
</dbReference>
<dbReference type="SUPFAM" id="SSF51126">
    <property type="entry name" value="Pectin lyase-like"/>
    <property type="match status" value="2"/>
</dbReference>
<proteinExistence type="inferred from homology"/>
<dbReference type="PANTHER" id="PTHR31321:SF57">
    <property type="entry name" value="PECTINESTERASE 53-RELATED"/>
    <property type="match status" value="1"/>
</dbReference>
<dbReference type="Gene3D" id="2.160.20.10">
    <property type="entry name" value="Single-stranded right-handed beta-helix, Pectin lyase-like"/>
    <property type="match status" value="2"/>
</dbReference>